<feature type="domain" description="Exportin-2 C-terminal" evidence="1">
    <location>
        <begin position="130"/>
        <end position="187"/>
    </location>
</feature>
<evidence type="ECO:0000313" key="3">
    <source>
        <dbReference type="Proteomes" id="UP000308267"/>
    </source>
</evidence>
<dbReference type="Pfam" id="PF03378">
    <property type="entry name" value="CAS_CSE1"/>
    <property type="match status" value="1"/>
</dbReference>
<evidence type="ECO:0000313" key="2">
    <source>
        <dbReference type="EMBL" id="TGZ61467.1"/>
    </source>
</evidence>
<gene>
    <name evidence="2" type="ORF">CRM22_007966</name>
</gene>
<dbReference type="InterPro" id="IPR011989">
    <property type="entry name" value="ARM-like"/>
</dbReference>
<dbReference type="EMBL" id="SJOL01007950">
    <property type="protein sequence ID" value="TGZ61467.1"/>
    <property type="molecule type" value="Genomic_DNA"/>
</dbReference>
<accession>A0A4S2LLP0</accession>
<keyword evidence="3" id="KW-1185">Reference proteome</keyword>
<dbReference type="Gene3D" id="1.25.10.10">
    <property type="entry name" value="Leucine-rich Repeat Variant"/>
    <property type="match status" value="1"/>
</dbReference>
<dbReference type="GO" id="GO:0031267">
    <property type="term" value="F:small GTPase binding"/>
    <property type="evidence" value="ECO:0007669"/>
    <property type="project" value="InterPro"/>
</dbReference>
<proteinExistence type="predicted"/>
<dbReference type="STRING" id="147828.A0A4S2LLP0"/>
<dbReference type="Proteomes" id="UP000308267">
    <property type="component" value="Unassembled WGS sequence"/>
</dbReference>
<comment type="caution">
    <text evidence="2">The sequence shown here is derived from an EMBL/GenBank/DDBJ whole genome shotgun (WGS) entry which is preliminary data.</text>
</comment>
<dbReference type="OrthoDB" id="3268246at2759"/>
<name>A0A4S2LLP0_OPIFE</name>
<organism evidence="2 3">
    <name type="scientific">Opisthorchis felineus</name>
    <dbReference type="NCBI Taxonomy" id="147828"/>
    <lineage>
        <taxon>Eukaryota</taxon>
        <taxon>Metazoa</taxon>
        <taxon>Spiralia</taxon>
        <taxon>Lophotrochozoa</taxon>
        <taxon>Platyhelminthes</taxon>
        <taxon>Trematoda</taxon>
        <taxon>Digenea</taxon>
        <taxon>Opisthorchiida</taxon>
        <taxon>Opisthorchiata</taxon>
        <taxon>Opisthorchiidae</taxon>
        <taxon>Opisthorchis</taxon>
    </lineage>
</organism>
<dbReference type="InterPro" id="IPR005043">
    <property type="entry name" value="XPO2_C"/>
</dbReference>
<protein>
    <recommendedName>
        <fullName evidence="1">Exportin-2 C-terminal domain-containing protein</fullName>
    </recommendedName>
</protein>
<reference evidence="2 3" key="1">
    <citation type="journal article" date="2019" name="BMC Genomics">
        <title>New insights from Opisthorchis felineus genome: update on genomics of the epidemiologically important liver flukes.</title>
        <authorList>
            <person name="Ershov N.I."/>
            <person name="Mordvinov V.A."/>
            <person name="Prokhortchouk E.B."/>
            <person name="Pakharukova M.Y."/>
            <person name="Gunbin K.V."/>
            <person name="Ustyantsev K."/>
            <person name="Genaev M.A."/>
            <person name="Blinov A.G."/>
            <person name="Mazur A."/>
            <person name="Boulygina E."/>
            <person name="Tsygankova S."/>
            <person name="Khrameeva E."/>
            <person name="Chekanov N."/>
            <person name="Fan G."/>
            <person name="Xiao A."/>
            <person name="Zhang H."/>
            <person name="Xu X."/>
            <person name="Yang H."/>
            <person name="Solovyev V."/>
            <person name="Lee S.M."/>
            <person name="Liu X."/>
            <person name="Afonnikov D.A."/>
            <person name="Skryabin K.G."/>
        </authorList>
    </citation>
    <scope>NUCLEOTIDE SEQUENCE [LARGE SCALE GENOMIC DNA]</scope>
    <source>
        <strain evidence="2">AK-0245</strain>
        <tissue evidence="2">Whole organism</tissue>
    </source>
</reference>
<evidence type="ECO:0000259" key="1">
    <source>
        <dbReference type="Pfam" id="PF03378"/>
    </source>
</evidence>
<sequence length="187" mass="20489">MQSPNTNTDYEASGLTSGTDGSAAIPSTLMKYIAMERLSLFSSSLTILSFDARVLLPSRTLLGLYELSGIDSTPHTCSSREEFVPYVFQLLSVMLEQYPMSDTVTAVCKSQSMVNGSQSGSQGQSRTRPSPPYSALLPRLLIPTLWDQRGNVPALARLMQSYVLHDIEEVLSSNKLSAMLGVYQRLI</sequence>
<dbReference type="AlphaFoldDB" id="A0A4S2LLP0"/>